<dbReference type="Pfam" id="PF01872">
    <property type="entry name" value="RibD_C"/>
    <property type="match status" value="1"/>
</dbReference>
<dbReference type="InterPro" id="IPR024072">
    <property type="entry name" value="DHFR-like_dom_sf"/>
</dbReference>
<keyword evidence="2" id="KW-0560">Oxidoreductase</keyword>
<sequence>MKASVYIATSLDGFIARENGELDWLPGSDGQSDPDGEDYGYHEFMDSVDALVMGRNTFELVLSFGEWPYGSKRVIVLSSKPLPIPSHLPPTVESTSCSPSDLVQKLSDEGLKHLYIDGGKTIQSFLNAGLIQELIITKVPVLIGSGISLFGPLDKDKKLQHIETLTYENGFVQSRYELVE</sequence>
<accession>A0A517VSW2</accession>
<dbReference type="Gene3D" id="3.40.430.10">
    <property type="entry name" value="Dihydrofolate Reductase, subunit A"/>
    <property type="match status" value="1"/>
</dbReference>
<dbReference type="AlphaFoldDB" id="A0A517VSW2"/>
<dbReference type="EC" id="1.5.1.3" evidence="2"/>
<organism evidence="2 3">
    <name type="scientific">Gimesia aquarii</name>
    <dbReference type="NCBI Taxonomy" id="2527964"/>
    <lineage>
        <taxon>Bacteria</taxon>
        <taxon>Pseudomonadati</taxon>
        <taxon>Planctomycetota</taxon>
        <taxon>Planctomycetia</taxon>
        <taxon>Planctomycetales</taxon>
        <taxon>Planctomycetaceae</taxon>
        <taxon>Gimesia</taxon>
    </lineage>
</organism>
<evidence type="ECO:0000313" key="2">
    <source>
        <dbReference type="EMBL" id="QDT96095.1"/>
    </source>
</evidence>
<dbReference type="RefSeq" id="WP_144983647.1">
    <property type="nucleotide sequence ID" value="NZ_CP037920.1"/>
</dbReference>
<evidence type="ECO:0000313" key="3">
    <source>
        <dbReference type="Proteomes" id="UP000318704"/>
    </source>
</evidence>
<dbReference type="Proteomes" id="UP000318704">
    <property type="component" value="Chromosome"/>
</dbReference>
<dbReference type="GO" id="GO:0008703">
    <property type="term" value="F:5-amino-6-(5-phosphoribosylamino)uracil reductase activity"/>
    <property type="evidence" value="ECO:0007669"/>
    <property type="project" value="InterPro"/>
</dbReference>
<dbReference type="InterPro" id="IPR002734">
    <property type="entry name" value="RibDG_C"/>
</dbReference>
<dbReference type="EMBL" id="CP037920">
    <property type="protein sequence ID" value="QDT96095.1"/>
    <property type="molecule type" value="Genomic_DNA"/>
</dbReference>
<proteinExistence type="predicted"/>
<name>A0A517VSW2_9PLAN</name>
<reference evidence="2 3" key="1">
    <citation type="submission" date="2019-03" db="EMBL/GenBank/DDBJ databases">
        <title>Deep-cultivation of Planctomycetes and their phenomic and genomic characterization uncovers novel biology.</title>
        <authorList>
            <person name="Wiegand S."/>
            <person name="Jogler M."/>
            <person name="Boedeker C."/>
            <person name="Pinto D."/>
            <person name="Vollmers J."/>
            <person name="Rivas-Marin E."/>
            <person name="Kohn T."/>
            <person name="Peeters S.H."/>
            <person name="Heuer A."/>
            <person name="Rast P."/>
            <person name="Oberbeckmann S."/>
            <person name="Bunk B."/>
            <person name="Jeske O."/>
            <person name="Meyerdierks A."/>
            <person name="Storesund J.E."/>
            <person name="Kallscheuer N."/>
            <person name="Luecker S."/>
            <person name="Lage O.M."/>
            <person name="Pohl T."/>
            <person name="Merkel B.J."/>
            <person name="Hornburger P."/>
            <person name="Mueller R.-W."/>
            <person name="Bruemmer F."/>
            <person name="Labrenz M."/>
            <person name="Spormann A.M."/>
            <person name="Op den Camp H."/>
            <person name="Overmann J."/>
            <person name="Amann R."/>
            <person name="Jetten M.S.M."/>
            <person name="Mascher T."/>
            <person name="Medema M.H."/>
            <person name="Devos D.P."/>
            <person name="Kaster A.-K."/>
            <person name="Ovreas L."/>
            <person name="Rohde M."/>
            <person name="Galperin M.Y."/>
            <person name="Jogler C."/>
        </authorList>
    </citation>
    <scope>NUCLEOTIDE SEQUENCE [LARGE SCALE GENOMIC DNA]</scope>
    <source>
        <strain evidence="2 3">V144</strain>
    </source>
</reference>
<evidence type="ECO:0000259" key="1">
    <source>
        <dbReference type="Pfam" id="PF01872"/>
    </source>
</evidence>
<feature type="domain" description="Bacterial bifunctional deaminase-reductase C-terminal" evidence="1">
    <location>
        <begin position="7"/>
        <end position="172"/>
    </location>
</feature>
<dbReference type="KEGG" id="gaw:V144x_15480"/>
<dbReference type="SUPFAM" id="SSF53597">
    <property type="entry name" value="Dihydrofolate reductase-like"/>
    <property type="match status" value="1"/>
</dbReference>
<gene>
    <name evidence="2" type="primary">folA</name>
    <name evidence="2" type="ORF">V144x_15480</name>
</gene>
<dbReference type="PANTHER" id="PTHR38011:SF11">
    <property type="entry name" value="2,5-DIAMINO-6-RIBOSYLAMINO-4(3H)-PYRIMIDINONE 5'-PHOSPHATE REDUCTASE"/>
    <property type="match status" value="1"/>
</dbReference>
<dbReference type="InterPro" id="IPR050765">
    <property type="entry name" value="Riboflavin_Biosynth_HTPR"/>
</dbReference>
<dbReference type="GO" id="GO:0009231">
    <property type="term" value="P:riboflavin biosynthetic process"/>
    <property type="evidence" value="ECO:0007669"/>
    <property type="project" value="InterPro"/>
</dbReference>
<protein>
    <submittedName>
        <fullName evidence="2">Dihydrofolate reductase</fullName>
        <ecNumber evidence="2">1.5.1.3</ecNumber>
    </submittedName>
</protein>
<dbReference type="PANTHER" id="PTHR38011">
    <property type="entry name" value="DIHYDROFOLATE REDUCTASE FAMILY PROTEIN (AFU_ORTHOLOGUE AFUA_8G06820)"/>
    <property type="match status" value="1"/>
</dbReference>
<dbReference type="GO" id="GO:0004146">
    <property type="term" value="F:dihydrofolate reductase activity"/>
    <property type="evidence" value="ECO:0007669"/>
    <property type="project" value="UniProtKB-EC"/>
</dbReference>